<evidence type="ECO:0000313" key="2">
    <source>
        <dbReference type="Proteomes" id="UP000225740"/>
    </source>
</evidence>
<dbReference type="Proteomes" id="UP000225740">
    <property type="component" value="Unassembled WGS sequence"/>
</dbReference>
<keyword evidence="1" id="KW-0418">Kinase</keyword>
<dbReference type="OrthoDB" id="282896at2"/>
<name>A0A2G1W4J3_9BACT</name>
<evidence type="ECO:0000313" key="1">
    <source>
        <dbReference type="EMBL" id="PHQ33968.1"/>
    </source>
</evidence>
<sequence>MTGRRTDSRNWVLLNCIVGVNRIAINRGDVIWNGNFDALHDVKIARTFMVRYIVLTASSSGALRNVHH</sequence>
<accession>A0A2G1W4J3</accession>
<dbReference type="GO" id="GO:0016301">
    <property type="term" value="F:kinase activity"/>
    <property type="evidence" value="ECO:0007669"/>
    <property type="project" value="UniProtKB-KW"/>
</dbReference>
<proteinExistence type="predicted"/>
<keyword evidence="2" id="KW-1185">Reference proteome</keyword>
<keyword evidence="1" id="KW-0670">Pyruvate</keyword>
<dbReference type="EMBL" id="NIZW01000014">
    <property type="protein sequence ID" value="PHQ33968.1"/>
    <property type="molecule type" value="Genomic_DNA"/>
</dbReference>
<organism evidence="1 2">
    <name type="scientific">Rhodopirellula bahusiensis</name>
    <dbReference type="NCBI Taxonomy" id="2014065"/>
    <lineage>
        <taxon>Bacteria</taxon>
        <taxon>Pseudomonadati</taxon>
        <taxon>Planctomycetota</taxon>
        <taxon>Planctomycetia</taxon>
        <taxon>Pirellulales</taxon>
        <taxon>Pirellulaceae</taxon>
        <taxon>Rhodopirellula</taxon>
    </lineage>
</organism>
<reference evidence="1 2" key="1">
    <citation type="submission" date="2017-06" db="EMBL/GenBank/DDBJ databases">
        <title>Description of Rhodopirellula bahusiensis sp. nov.</title>
        <authorList>
            <person name="Kizina J."/>
            <person name="Harder J."/>
        </authorList>
    </citation>
    <scope>NUCLEOTIDE SEQUENCE [LARGE SCALE GENOMIC DNA]</scope>
    <source>
        <strain evidence="1 2">SWK21</strain>
    </source>
</reference>
<comment type="caution">
    <text evidence="1">The sequence shown here is derived from an EMBL/GenBank/DDBJ whole genome shotgun (WGS) entry which is preliminary data.</text>
</comment>
<gene>
    <name evidence="1" type="ORF">CEE69_18530</name>
</gene>
<dbReference type="AlphaFoldDB" id="A0A2G1W4J3"/>
<keyword evidence="1" id="KW-0808">Transferase</keyword>
<protein>
    <submittedName>
        <fullName evidence="1">Phosphoenolpyruvate protein kinase</fullName>
    </submittedName>
</protein>